<organism evidence="1 2">
    <name type="scientific">Helicobacter ibis</name>
    <dbReference type="NCBI Taxonomy" id="2962633"/>
    <lineage>
        <taxon>Bacteria</taxon>
        <taxon>Pseudomonadati</taxon>
        <taxon>Campylobacterota</taxon>
        <taxon>Epsilonproteobacteria</taxon>
        <taxon>Campylobacterales</taxon>
        <taxon>Helicobacteraceae</taxon>
        <taxon>Helicobacter</taxon>
    </lineage>
</organism>
<accession>A0ABT4VC73</accession>
<evidence type="ECO:0000313" key="1">
    <source>
        <dbReference type="EMBL" id="MDA3968301.1"/>
    </source>
</evidence>
<reference evidence="1 2" key="1">
    <citation type="submission" date="2023-01" db="EMBL/GenBank/DDBJ databases">
        <title>Description of Helicobacter ibis sp. nov. isolated from faecal droppings of black-faced ibis (Theristicus melanopis).</title>
        <authorList>
            <person name="Lopez-Cantillo M."/>
            <person name="Vidal-Veuthey B."/>
            <person name="Mella A."/>
            <person name="De La Haba R."/>
            <person name="Collado L."/>
        </authorList>
    </citation>
    <scope>NUCLEOTIDE SEQUENCE [LARGE SCALE GENOMIC DNA]</scope>
    <source>
        <strain evidence="1 2">A82</strain>
    </source>
</reference>
<keyword evidence="1" id="KW-0808">Transferase</keyword>
<dbReference type="GO" id="GO:0008168">
    <property type="term" value="F:methyltransferase activity"/>
    <property type="evidence" value="ECO:0007669"/>
    <property type="project" value="UniProtKB-KW"/>
</dbReference>
<dbReference type="Gene3D" id="3.40.50.150">
    <property type="entry name" value="Vaccinia Virus protein VP39"/>
    <property type="match status" value="1"/>
</dbReference>
<keyword evidence="1" id="KW-0489">Methyltransferase</keyword>
<name>A0ABT4VC73_9HELI</name>
<dbReference type="GO" id="GO:0005840">
    <property type="term" value="C:ribosome"/>
    <property type="evidence" value="ECO:0007669"/>
    <property type="project" value="UniProtKB-KW"/>
</dbReference>
<keyword evidence="2" id="KW-1185">Reference proteome</keyword>
<dbReference type="Proteomes" id="UP001210261">
    <property type="component" value="Unassembled WGS sequence"/>
</dbReference>
<dbReference type="Pfam" id="PF06325">
    <property type="entry name" value="PrmA"/>
    <property type="match status" value="1"/>
</dbReference>
<dbReference type="CDD" id="cd02440">
    <property type="entry name" value="AdoMet_MTases"/>
    <property type="match status" value="1"/>
</dbReference>
<dbReference type="SUPFAM" id="SSF53335">
    <property type="entry name" value="S-adenosyl-L-methionine-dependent methyltransferases"/>
    <property type="match status" value="1"/>
</dbReference>
<proteinExistence type="predicted"/>
<sequence>MITFSFGRNWKRFVKYVANDEILQNAKDSLSRFFGGNFDFSNKVFLDIGCGSGIFSIAALNLGCKRVISIDVDNNSIEATQMAKDKFKPKNTENWEIFLGSILDSNLVDRLKKELTNESVILYSWGVLHHTGNLELAMQNAMDILDSAGGGGITLI</sequence>
<gene>
    <name evidence="1" type="ORF">PF021_01270</name>
</gene>
<dbReference type="GO" id="GO:0032259">
    <property type="term" value="P:methylation"/>
    <property type="evidence" value="ECO:0007669"/>
    <property type="project" value="UniProtKB-KW"/>
</dbReference>
<dbReference type="EMBL" id="JAQHXR010000001">
    <property type="protein sequence ID" value="MDA3968301.1"/>
    <property type="molecule type" value="Genomic_DNA"/>
</dbReference>
<dbReference type="RefSeq" id="WP_271020594.1">
    <property type="nucleotide sequence ID" value="NZ_JAQHXR010000001.1"/>
</dbReference>
<keyword evidence="1" id="KW-0687">Ribonucleoprotein</keyword>
<dbReference type="InterPro" id="IPR029063">
    <property type="entry name" value="SAM-dependent_MTases_sf"/>
</dbReference>
<protein>
    <submittedName>
        <fullName evidence="1">50S ribosomal protein L11 methyltransferase</fullName>
    </submittedName>
</protein>
<keyword evidence="1" id="KW-0689">Ribosomal protein</keyword>
<comment type="caution">
    <text evidence="1">The sequence shown here is derived from an EMBL/GenBank/DDBJ whole genome shotgun (WGS) entry which is preliminary data.</text>
</comment>
<evidence type="ECO:0000313" key="2">
    <source>
        <dbReference type="Proteomes" id="UP001210261"/>
    </source>
</evidence>